<dbReference type="SUPFAM" id="SSF160240">
    <property type="entry name" value="Cation efflux protein cytoplasmic domain-like"/>
    <property type="match status" value="1"/>
</dbReference>
<sequence length="327" mass="34535">MAHDEHSHHDHSHGHDDHGHHDHDHGHHHGHHHHAPASFGRAFAIGIVLNAGFVVAEAVFGIAADSVALLADAAHNLGDVLSLLVAWGAMLLAQRMPSQRFTYGLRGTSILAALVNALALLLVTGALAWEAVRRLADAPPVAGGTVIVIALIGVVINGVTAWLFMRGAKHDLNLRGAYLHMAADAAVSLAVAIAGGLVLATGWNWLDPAATLVVSAVIVWGTWDLLKQSLRLALQAVPATVDEGAVRATLAALPGVTEVHDLHIWAMSTTENALTVHLVMPAGHPGDAFLQGLCRELKEHHQIHHTTVQIEVADTQQACALAPDHVV</sequence>
<name>A0A848H8X8_9BURK</name>
<dbReference type="Gene3D" id="1.20.1510.10">
    <property type="entry name" value="Cation efflux protein transmembrane domain"/>
    <property type="match status" value="1"/>
</dbReference>
<keyword evidence="6 10" id="KW-1133">Transmembrane helix</keyword>
<evidence type="ECO:0000256" key="5">
    <source>
        <dbReference type="ARBA" id="ARBA00022906"/>
    </source>
</evidence>
<dbReference type="Proteomes" id="UP000541185">
    <property type="component" value="Unassembled WGS sequence"/>
</dbReference>
<dbReference type="SUPFAM" id="SSF161111">
    <property type="entry name" value="Cation efflux protein transmembrane domain-like"/>
    <property type="match status" value="1"/>
</dbReference>
<evidence type="ECO:0000256" key="8">
    <source>
        <dbReference type="ARBA" id="ARBA00023136"/>
    </source>
</evidence>
<evidence type="ECO:0000256" key="4">
    <source>
        <dbReference type="ARBA" id="ARBA00022692"/>
    </source>
</evidence>
<feature type="domain" description="Cation efflux protein transmembrane" evidence="11">
    <location>
        <begin position="45"/>
        <end position="231"/>
    </location>
</feature>
<proteinExistence type="inferred from homology"/>
<comment type="similarity">
    <text evidence="2">Belongs to the cation diffusion facilitator (CDF) transporter (TC 2.A.4) family. SLC30A subfamily.</text>
</comment>
<feature type="compositionally biased region" description="Basic and acidic residues" evidence="9">
    <location>
        <begin position="1"/>
        <end position="25"/>
    </location>
</feature>
<feature type="domain" description="Cation efflux protein cytoplasmic" evidence="12">
    <location>
        <begin position="241"/>
        <end position="311"/>
    </location>
</feature>
<keyword evidence="5" id="KW-0864">Zinc transport</keyword>
<dbReference type="AlphaFoldDB" id="A0A848H8X8"/>
<feature type="transmembrane region" description="Helical" evidence="10">
    <location>
        <begin position="177"/>
        <end position="203"/>
    </location>
</feature>
<keyword evidence="8 10" id="KW-0472">Membrane</keyword>
<evidence type="ECO:0000256" key="6">
    <source>
        <dbReference type="ARBA" id="ARBA00022989"/>
    </source>
</evidence>
<comment type="subcellular location">
    <subcellularLocation>
        <location evidence="1">Membrane</location>
        <topology evidence="1">Multi-pass membrane protein</topology>
    </subcellularLocation>
</comment>
<evidence type="ECO:0000256" key="2">
    <source>
        <dbReference type="ARBA" id="ARBA00008873"/>
    </source>
</evidence>
<dbReference type="GO" id="GO:0005886">
    <property type="term" value="C:plasma membrane"/>
    <property type="evidence" value="ECO:0007669"/>
    <property type="project" value="TreeGrafter"/>
</dbReference>
<dbReference type="InterPro" id="IPR036837">
    <property type="entry name" value="Cation_efflux_CTD_sf"/>
</dbReference>
<keyword evidence="3" id="KW-0813">Transport</keyword>
<dbReference type="GO" id="GO:0005385">
    <property type="term" value="F:zinc ion transmembrane transporter activity"/>
    <property type="evidence" value="ECO:0007669"/>
    <property type="project" value="TreeGrafter"/>
</dbReference>
<gene>
    <name evidence="13" type="ORF">HHL11_26040</name>
</gene>
<evidence type="ECO:0000259" key="12">
    <source>
        <dbReference type="Pfam" id="PF16916"/>
    </source>
</evidence>
<dbReference type="RefSeq" id="WP_169421517.1">
    <property type="nucleotide sequence ID" value="NZ_JABBFX010000003.1"/>
</dbReference>
<feature type="transmembrane region" description="Helical" evidence="10">
    <location>
        <begin position="42"/>
        <end position="64"/>
    </location>
</feature>
<evidence type="ECO:0000256" key="1">
    <source>
        <dbReference type="ARBA" id="ARBA00004141"/>
    </source>
</evidence>
<evidence type="ECO:0000313" key="13">
    <source>
        <dbReference type="EMBL" id="NML47235.1"/>
    </source>
</evidence>
<dbReference type="InterPro" id="IPR050681">
    <property type="entry name" value="CDF/SLC30A"/>
</dbReference>
<evidence type="ECO:0000256" key="10">
    <source>
        <dbReference type="SAM" id="Phobius"/>
    </source>
</evidence>
<feature type="transmembrane region" description="Helical" evidence="10">
    <location>
        <begin position="141"/>
        <end position="165"/>
    </location>
</feature>
<organism evidence="13 14">
    <name type="scientific">Ramlibacter agri</name>
    <dbReference type="NCBI Taxonomy" id="2728837"/>
    <lineage>
        <taxon>Bacteria</taxon>
        <taxon>Pseudomonadati</taxon>
        <taxon>Pseudomonadota</taxon>
        <taxon>Betaproteobacteria</taxon>
        <taxon>Burkholderiales</taxon>
        <taxon>Comamonadaceae</taxon>
        <taxon>Ramlibacter</taxon>
    </lineage>
</organism>
<keyword evidence="14" id="KW-1185">Reference proteome</keyword>
<evidence type="ECO:0000256" key="9">
    <source>
        <dbReference type="SAM" id="MobiDB-lite"/>
    </source>
</evidence>
<dbReference type="InterPro" id="IPR058533">
    <property type="entry name" value="Cation_efflux_TM"/>
</dbReference>
<dbReference type="NCBIfam" id="TIGR01297">
    <property type="entry name" value="CDF"/>
    <property type="match status" value="1"/>
</dbReference>
<reference evidence="13 14" key="1">
    <citation type="submission" date="2020-04" db="EMBL/GenBank/DDBJ databases">
        <title>Ramlibacter sp. G-1-2-2 isolated from soil.</title>
        <authorList>
            <person name="Dahal R.H."/>
        </authorList>
    </citation>
    <scope>NUCLEOTIDE SEQUENCE [LARGE SCALE GENOMIC DNA]</scope>
    <source>
        <strain evidence="13 14">G-1-2-2</strain>
    </source>
</reference>
<dbReference type="InterPro" id="IPR027470">
    <property type="entry name" value="Cation_efflux_CTD"/>
</dbReference>
<dbReference type="InterPro" id="IPR002524">
    <property type="entry name" value="Cation_efflux"/>
</dbReference>
<evidence type="ECO:0000256" key="3">
    <source>
        <dbReference type="ARBA" id="ARBA00022448"/>
    </source>
</evidence>
<protein>
    <submittedName>
        <fullName evidence="13">Cation transporter</fullName>
    </submittedName>
</protein>
<feature type="compositionally biased region" description="Basic residues" evidence="9">
    <location>
        <begin position="26"/>
        <end position="35"/>
    </location>
</feature>
<dbReference type="PANTHER" id="PTHR11562">
    <property type="entry name" value="CATION EFFLUX PROTEIN/ ZINC TRANSPORTER"/>
    <property type="match status" value="1"/>
</dbReference>
<keyword evidence="4 10" id="KW-0812">Transmembrane</keyword>
<comment type="caution">
    <text evidence="13">The sequence shown here is derived from an EMBL/GenBank/DDBJ whole genome shotgun (WGS) entry which is preliminary data.</text>
</comment>
<keyword evidence="5" id="KW-0862">Zinc</keyword>
<keyword evidence="7" id="KW-0406">Ion transport</keyword>
<feature type="transmembrane region" description="Helical" evidence="10">
    <location>
        <begin position="76"/>
        <end position="93"/>
    </location>
</feature>
<dbReference type="Pfam" id="PF16916">
    <property type="entry name" value="ZT_dimer"/>
    <property type="match status" value="1"/>
</dbReference>
<evidence type="ECO:0000256" key="7">
    <source>
        <dbReference type="ARBA" id="ARBA00023065"/>
    </source>
</evidence>
<feature type="region of interest" description="Disordered" evidence="9">
    <location>
        <begin position="1"/>
        <end position="35"/>
    </location>
</feature>
<dbReference type="EMBL" id="JABBFX010000003">
    <property type="protein sequence ID" value="NML47235.1"/>
    <property type="molecule type" value="Genomic_DNA"/>
</dbReference>
<accession>A0A848H8X8</accession>
<dbReference type="InterPro" id="IPR027469">
    <property type="entry name" value="Cation_efflux_TMD_sf"/>
</dbReference>
<evidence type="ECO:0000259" key="11">
    <source>
        <dbReference type="Pfam" id="PF01545"/>
    </source>
</evidence>
<dbReference type="Pfam" id="PF01545">
    <property type="entry name" value="Cation_efflux"/>
    <property type="match status" value="1"/>
</dbReference>
<dbReference type="PANTHER" id="PTHR11562:SF17">
    <property type="entry name" value="RE54080P-RELATED"/>
    <property type="match status" value="1"/>
</dbReference>
<evidence type="ECO:0000313" key="14">
    <source>
        <dbReference type="Proteomes" id="UP000541185"/>
    </source>
</evidence>
<feature type="transmembrane region" description="Helical" evidence="10">
    <location>
        <begin position="105"/>
        <end position="129"/>
    </location>
</feature>
<feature type="transmembrane region" description="Helical" evidence="10">
    <location>
        <begin position="209"/>
        <end position="226"/>
    </location>
</feature>